<dbReference type="AlphaFoldDB" id="A0A1M5SN67"/>
<dbReference type="PRINTS" id="PR00723">
    <property type="entry name" value="SUBTILISIN"/>
</dbReference>
<dbReference type="OrthoDB" id="9798386at2"/>
<dbReference type="PROSITE" id="PS51257">
    <property type="entry name" value="PROKAR_LIPOPROTEIN"/>
    <property type="match status" value="1"/>
</dbReference>
<evidence type="ECO:0000256" key="1">
    <source>
        <dbReference type="ARBA" id="ARBA00011073"/>
    </source>
</evidence>
<dbReference type="Gene3D" id="3.40.50.200">
    <property type="entry name" value="Peptidase S8/S53 domain"/>
    <property type="match status" value="2"/>
</dbReference>
<evidence type="ECO:0000313" key="8">
    <source>
        <dbReference type="Proteomes" id="UP000184109"/>
    </source>
</evidence>
<dbReference type="Proteomes" id="UP000184109">
    <property type="component" value="Unassembled WGS sequence"/>
</dbReference>
<keyword evidence="3 5" id="KW-0378">Hydrolase</keyword>
<dbReference type="PROSITE" id="PS00138">
    <property type="entry name" value="SUBTILASE_SER"/>
    <property type="match status" value="1"/>
</dbReference>
<comment type="similarity">
    <text evidence="1 5">Belongs to the peptidase S8 family.</text>
</comment>
<evidence type="ECO:0000313" key="7">
    <source>
        <dbReference type="EMBL" id="SHH39935.1"/>
    </source>
</evidence>
<dbReference type="InterPro" id="IPR051048">
    <property type="entry name" value="Peptidase_S8/S53_subtilisin"/>
</dbReference>
<dbReference type="STRING" id="1195760.SAMN05444281_0407"/>
<evidence type="ECO:0000256" key="4">
    <source>
        <dbReference type="ARBA" id="ARBA00022825"/>
    </source>
</evidence>
<dbReference type="SUPFAM" id="SSF52743">
    <property type="entry name" value="Subtilisin-like"/>
    <property type="match status" value="1"/>
</dbReference>
<dbReference type="GO" id="GO:0004252">
    <property type="term" value="F:serine-type endopeptidase activity"/>
    <property type="evidence" value="ECO:0007669"/>
    <property type="project" value="UniProtKB-UniRule"/>
</dbReference>
<dbReference type="PROSITE" id="PS51892">
    <property type="entry name" value="SUBTILASE"/>
    <property type="match status" value="1"/>
</dbReference>
<protein>
    <submittedName>
        <fullName evidence="7">Subtilase family protein</fullName>
    </submittedName>
</protein>
<dbReference type="CDD" id="cd07483">
    <property type="entry name" value="Peptidases_S8_Subtilisin_Novo-like"/>
    <property type="match status" value="1"/>
</dbReference>
<sequence>MKFSKIIVATAIGTFLVSCNSVKKIAVPQGVDTSVIIPSKKVFTEEQVRTWSHADLATDSIPGISLAEAYEFLKNRKSVPVIVAVTDSGSDITHEDLASKVWTNPKEIAGNGVDDDKNGFIDDVHGWNFLGQTYDENLELTRMYRMQKPLYEGKTEADFKKEKDLKKFQDFKALEEDFKSNLERVKKGQAQYMQYEDMLKATDAAMQDLTGKEEYTLEDLKAATSTFDFVNSQKQMAIKILESGSSVEEQLEQLEPAVDYYTSQVNSYYNLEFNGRAKLNDDGYSMKTKVYGDNNVKDQGDDEIHGTHVSGIILADRNNHLGVNGVVDNALLMAVRVVPNGDEYDKDVALGIRYAVDNGAKVINTSFGKGYSPNAEWVYEAIKYAAKKDVLIVNAAGNDGENIDEKASYPKDIAEENKEISDNFLTVGAATRFYNENLPADFTNYGKSNVDVFAPGHDIYNTVPDNKYKSLSGTSMASPATAGVAALIRSYFPELSASQVKHIIMNSGTLVNLEVLLPNGEGKLVPFTELSKSGRLVNAYNAVKMAAEMVDKKK</sequence>
<feature type="active site" description="Charge relay system" evidence="5">
    <location>
        <position position="475"/>
    </location>
</feature>
<evidence type="ECO:0000259" key="6">
    <source>
        <dbReference type="Pfam" id="PF00082"/>
    </source>
</evidence>
<organism evidence="7 8">
    <name type="scientific">Wenyingzhuangia marina</name>
    <dbReference type="NCBI Taxonomy" id="1195760"/>
    <lineage>
        <taxon>Bacteria</taxon>
        <taxon>Pseudomonadati</taxon>
        <taxon>Bacteroidota</taxon>
        <taxon>Flavobacteriia</taxon>
        <taxon>Flavobacteriales</taxon>
        <taxon>Flavobacteriaceae</taxon>
        <taxon>Wenyingzhuangia</taxon>
    </lineage>
</organism>
<dbReference type="InterPro" id="IPR023828">
    <property type="entry name" value="Peptidase_S8_Ser-AS"/>
</dbReference>
<dbReference type="InterPro" id="IPR022398">
    <property type="entry name" value="Peptidase_S8_His-AS"/>
</dbReference>
<dbReference type="EMBL" id="FQXQ01000001">
    <property type="protein sequence ID" value="SHH39935.1"/>
    <property type="molecule type" value="Genomic_DNA"/>
</dbReference>
<dbReference type="PROSITE" id="PS00137">
    <property type="entry name" value="SUBTILASE_HIS"/>
    <property type="match status" value="1"/>
</dbReference>
<feature type="domain" description="Peptidase S8/S53" evidence="6">
    <location>
        <begin position="81"/>
        <end position="508"/>
    </location>
</feature>
<dbReference type="GO" id="GO:0006508">
    <property type="term" value="P:proteolysis"/>
    <property type="evidence" value="ECO:0007669"/>
    <property type="project" value="UniProtKB-KW"/>
</dbReference>
<feature type="active site" description="Charge relay system" evidence="5">
    <location>
        <position position="305"/>
    </location>
</feature>
<dbReference type="PIRSF" id="PIRSF037892">
    <property type="entry name" value="Subtilisin_rel_SRU_0565"/>
    <property type="match status" value="1"/>
</dbReference>
<accession>A0A1M5SN67</accession>
<proteinExistence type="inferred from homology"/>
<dbReference type="InterPro" id="IPR017308">
    <property type="entry name" value="Pept_S8_subtilisin_bacteroid"/>
</dbReference>
<dbReference type="InterPro" id="IPR000209">
    <property type="entry name" value="Peptidase_S8/S53_dom"/>
</dbReference>
<dbReference type="Pfam" id="PF00082">
    <property type="entry name" value="Peptidase_S8"/>
    <property type="match status" value="1"/>
</dbReference>
<dbReference type="PANTHER" id="PTHR43399:SF4">
    <property type="entry name" value="CELL WALL-ASSOCIATED PROTEASE"/>
    <property type="match status" value="1"/>
</dbReference>
<keyword evidence="8" id="KW-1185">Reference proteome</keyword>
<evidence type="ECO:0000256" key="2">
    <source>
        <dbReference type="ARBA" id="ARBA00022670"/>
    </source>
</evidence>
<keyword evidence="2 5" id="KW-0645">Protease</keyword>
<dbReference type="InterPro" id="IPR015500">
    <property type="entry name" value="Peptidase_S8_subtilisin-rel"/>
</dbReference>
<evidence type="ECO:0000256" key="5">
    <source>
        <dbReference type="PROSITE-ProRule" id="PRU01240"/>
    </source>
</evidence>
<dbReference type="InterPro" id="IPR036852">
    <property type="entry name" value="Peptidase_S8/S53_dom_sf"/>
</dbReference>
<dbReference type="PANTHER" id="PTHR43399">
    <property type="entry name" value="SUBTILISIN-RELATED"/>
    <property type="match status" value="1"/>
</dbReference>
<gene>
    <name evidence="7" type="ORF">SAMN05444281_0407</name>
</gene>
<name>A0A1M5SN67_9FLAO</name>
<evidence type="ECO:0000256" key="3">
    <source>
        <dbReference type="ARBA" id="ARBA00022801"/>
    </source>
</evidence>
<keyword evidence="4 5" id="KW-0720">Serine protease</keyword>
<dbReference type="RefSeq" id="WP_073118011.1">
    <property type="nucleotide sequence ID" value="NZ_BMEN01000001.1"/>
</dbReference>
<dbReference type="InterPro" id="IPR034080">
    <property type="entry name" value="Protease_P7-like_dom"/>
</dbReference>
<feature type="active site" description="Charge relay system" evidence="5">
    <location>
        <position position="87"/>
    </location>
</feature>
<reference evidence="8" key="1">
    <citation type="submission" date="2016-11" db="EMBL/GenBank/DDBJ databases">
        <authorList>
            <person name="Varghese N."/>
            <person name="Submissions S."/>
        </authorList>
    </citation>
    <scope>NUCLEOTIDE SEQUENCE [LARGE SCALE GENOMIC DNA]</scope>
    <source>
        <strain evidence="8">DSM 100572</strain>
    </source>
</reference>